<evidence type="ECO:0000313" key="2">
    <source>
        <dbReference type="Proteomes" id="UP000831701"/>
    </source>
</evidence>
<accession>A0ACB8W375</accession>
<evidence type="ECO:0000313" key="1">
    <source>
        <dbReference type="EMBL" id="KAI3361238.1"/>
    </source>
</evidence>
<proteinExistence type="predicted"/>
<name>A0ACB8W375_9TELE</name>
<gene>
    <name evidence="1" type="ORF">L3Q82_013432</name>
</gene>
<comment type="caution">
    <text evidence="1">The sequence shown here is derived from an EMBL/GenBank/DDBJ whole genome shotgun (WGS) entry which is preliminary data.</text>
</comment>
<organism evidence="1 2">
    <name type="scientific">Scortum barcoo</name>
    <name type="common">barcoo grunter</name>
    <dbReference type="NCBI Taxonomy" id="214431"/>
    <lineage>
        <taxon>Eukaryota</taxon>
        <taxon>Metazoa</taxon>
        <taxon>Chordata</taxon>
        <taxon>Craniata</taxon>
        <taxon>Vertebrata</taxon>
        <taxon>Euteleostomi</taxon>
        <taxon>Actinopterygii</taxon>
        <taxon>Neopterygii</taxon>
        <taxon>Teleostei</taxon>
        <taxon>Neoteleostei</taxon>
        <taxon>Acanthomorphata</taxon>
        <taxon>Eupercaria</taxon>
        <taxon>Centrarchiformes</taxon>
        <taxon>Terapontoidei</taxon>
        <taxon>Terapontidae</taxon>
        <taxon>Scortum</taxon>
    </lineage>
</organism>
<protein>
    <submittedName>
        <fullName evidence="1">Uncharacterized protein</fullName>
    </submittedName>
</protein>
<reference evidence="1" key="1">
    <citation type="submission" date="2022-04" db="EMBL/GenBank/DDBJ databases">
        <title>Jade perch genome.</title>
        <authorList>
            <person name="Chao B."/>
        </authorList>
    </citation>
    <scope>NUCLEOTIDE SEQUENCE</scope>
    <source>
        <strain evidence="1">CB-2022</strain>
    </source>
</reference>
<sequence>MMNLGYSGPMGLPIPVSIPVSIPVLHIHLPPTAYPIPSPRHPTFMPIFQTAAPLPRQSNCLGGSQQECGRPLAIPFLAKLCASTAAVPALPAQYPRQGSHNREGSPMMGTPHKASLETDGKPQGSSRKVGKVILLACKRQTRWARRGSGIRITLNSKQRIVGPRRGGRTGGQPHRLRCDTRTARQVEGSFRGWEHMCAPGGIENSEDLEK</sequence>
<dbReference type="Proteomes" id="UP000831701">
    <property type="component" value="Chromosome 16"/>
</dbReference>
<dbReference type="EMBL" id="CM041546">
    <property type="protein sequence ID" value="KAI3361238.1"/>
    <property type="molecule type" value="Genomic_DNA"/>
</dbReference>
<keyword evidence="2" id="KW-1185">Reference proteome</keyword>